<dbReference type="EMBL" id="BGPR01001115">
    <property type="protein sequence ID" value="GBM45858.1"/>
    <property type="molecule type" value="Genomic_DNA"/>
</dbReference>
<proteinExistence type="predicted"/>
<dbReference type="AlphaFoldDB" id="A0A4Y2FZP2"/>
<organism evidence="1 2">
    <name type="scientific">Araneus ventricosus</name>
    <name type="common">Orbweaver spider</name>
    <name type="synonym">Epeira ventricosa</name>
    <dbReference type="NCBI Taxonomy" id="182803"/>
    <lineage>
        <taxon>Eukaryota</taxon>
        <taxon>Metazoa</taxon>
        <taxon>Ecdysozoa</taxon>
        <taxon>Arthropoda</taxon>
        <taxon>Chelicerata</taxon>
        <taxon>Arachnida</taxon>
        <taxon>Araneae</taxon>
        <taxon>Araneomorphae</taxon>
        <taxon>Entelegynae</taxon>
        <taxon>Araneoidea</taxon>
        <taxon>Araneidae</taxon>
        <taxon>Araneus</taxon>
    </lineage>
</organism>
<keyword evidence="2" id="KW-1185">Reference proteome</keyword>
<protein>
    <submittedName>
        <fullName evidence="1">Uncharacterized protein</fullName>
    </submittedName>
</protein>
<accession>A0A4Y2FZP2</accession>
<gene>
    <name evidence="1" type="ORF">AVEN_180725_1</name>
</gene>
<sequence>MPGFNISEKYSMKISRLNENFQESGMLNIVNLHPARDESFHQPAGLLIPVDHECSHINLSTKRNGKRNLLLSLMRKHFSVTLLGGVLPPLVESSLPDDTLRAWQRFRAINRGHRETESSEKNNNKKDSAHQMELDGLHLCFLDEIEGEERVSIATKFLQNINLLSPGILNMLVLKTVENLHKPLLLPL</sequence>
<name>A0A4Y2FZP2_ARAVE</name>
<evidence type="ECO:0000313" key="1">
    <source>
        <dbReference type="EMBL" id="GBM45858.1"/>
    </source>
</evidence>
<evidence type="ECO:0000313" key="2">
    <source>
        <dbReference type="Proteomes" id="UP000499080"/>
    </source>
</evidence>
<dbReference type="Proteomes" id="UP000499080">
    <property type="component" value="Unassembled WGS sequence"/>
</dbReference>
<comment type="caution">
    <text evidence="1">The sequence shown here is derived from an EMBL/GenBank/DDBJ whole genome shotgun (WGS) entry which is preliminary data.</text>
</comment>
<reference evidence="1 2" key="1">
    <citation type="journal article" date="2019" name="Sci. Rep.">
        <title>Orb-weaving spider Araneus ventricosus genome elucidates the spidroin gene catalogue.</title>
        <authorList>
            <person name="Kono N."/>
            <person name="Nakamura H."/>
            <person name="Ohtoshi R."/>
            <person name="Moran D.A.P."/>
            <person name="Shinohara A."/>
            <person name="Yoshida Y."/>
            <person name="Fujiwara M."/>
            <person name="Mori M."/>
            <person name="Tomita M."/>
            <person name="Arakawa K."/>
        </authorList>
    </citation>
    <scope>NUCLEOTIDE SEQUENCE [LARGE SCALE GENOMIC DNA]</scope>
</reference>